<dbReference type="InterPro" id="IPR049718">
    <property type="entry name" value="AKO59007-like"/>
</dbReference>
<dbReference type="EMBL" id="SSDS01000051">
    <property type="protein sequence ID" value="TXG77184.1"/>
    <property type="molecule type" value="Genomic_DNA"/>
</dbReference>
<gene>
    <name evidence="1" type="ORF">E6Q11_03125</name>
</gene>
<dbReference type="AlphaFoldDB" id="A0A5C7J7Q0"/>
<evidence type="ECO:0000313" key="1">
    <source>
        <dbReference type="EMBL" id="TXG77184.1"/>
    </source>
</evidence>
<accession>A0A5C7J7Q0</accession>
<protein>
    <submittedName>
        <fullName evidence="1">Phage major capsid protein</fullName>
    </submittedName>
</protein>
<comment type="caution">
    <text evidence="1">The sequence shown here is derived from an EMBL/GenBank/DDBJ whole genome shotgun (WGS) entry which is preliminary data.</text>
</comment>
<evidence type="ECO:0000313" key="2">
    <source>
        <dbReference type="Proteomes" id="UP000321026"/>
    </source>
</evidence>
<dbReference type="NCBIfam" id="NF033394">
    <property type="entry name" value="capsid_maj_Podo"/>
    <property type="match status" value="1"/>
</dbReference>
<dbReference type="Proteomes" id="UP000321026">
    <property type="component" value="Unassembled WGS sequence"/>
</dbReference>
<sequence length="316" mass="34701">MDNFFFGEILGNTERWNGSQMLFPIKYQKGVATVAFNGFDQLPTSQQPVSVNMTFYPTFTATNVALAGSDLSVNKTPMQTINLLTIMMKSRAQDGADDVGTFFQADGSAYGGKAPMGLAGIVDDGTTLANYGGLSRATYSGLNATLTSTTTISLLKVRTLANAISDGRVAPTFAMTDYTTWAYFEQLLQPFQRNTYSDFQNMDAGTGYAAKGMIWDGLTVYKDRKVTTGTFYLINTNFLKFYGLNWWEGSPVSLADKQIKGNIYQYNPANATKAFTWTNWIKAYNQGAINGFMIMGGQLICTDPFRNGKLYNIAGV</sequence>
<name>A0A5C7J7Q0_9BACT</name>
<reference evidence="1 2" key="1">
    <citation type="submission" date="2018-09" db="EMBL/GenBank/DDBJ databases">
        <title>Metagenome Assembled Genomes from an Advanced Water Purification Facility.</title>
        <authorList>
            <person name="Stamps B.W."/>
            <person name="Spear J.R."/>
        </authorList>
    </citation>
    <scope>NUCLEOTIDE SEQUENCE [LARGE SCALE GENOMIC DNA]</scope>
    <source>
        <strain evidence="1">Bin_63_2</strain>
    </source>
</reference>
<proteinExistence type="predicted"/>
<organism evidence="1 2">
    <name type="scientific">Candidatus Dojkabacteria bacterium</name>
    <dbReference type="NCBI Taxonomy" id="2099670"/>
    <lineage>
        <taxon>Bacteria</taxon>
        <taxon>Candidatus Dojkabacteria</taxon>
    </lineage>
</organism>